<feature type="region of interest" description="Disordered" evidence="1">
    <location>
        <begin position="77"/>
        <end position="105"/>
    </location>
</feature>
<evidence type="ECO:0000256" key="1">
    <source>
        <dbReference type="SAM" id="MobiDB-lite"/>
    </source>
</evidence>
<protein>
    <submittedName>
        <fullName evidence="2">Uncharacterized protein</fullName>
    </submittedName>
</protein>
<dbReference type="GeneID" id="93544047"/>
<gene>
    <name evidence="2" type="ORF">WP8W18C01_24200</name>
</gene>
<dbReference type="Proteomes" id="UP000515680">
    <property type="component" value="Chromosome"/>
</dbReference>
<proteinExistence type="predicted"/>
<dbReference type="EMBL" id="AP022227">
    <property type="protein sequence ID" value="BBT40079.1"/>
    <property type="molecule type" value="Genomic_DNA"/>
</dbReference>
<dbReference type="RefSeq" id="WP_232092022.1">
    <property type="nucleotide sequence ID" value="NZ_AP022055.1"/>
</dbReference>
<evidence type="ECO:0000313" key="3">
    <source>
        <dbReference type="Proteomes" id="UP000515680"/>
    </source>
</evidence>
<organism evidence="2 3">
    <name type="scientific">Pseudomonas putida</name>
    <name type="common">Arthrobacter siderocapsulatus</name>
    <dbReference type="NCBI Taxonomy" id="303"/>
    <lineage>
        <taxon>Bacteria</taxon>
        <taxon>Pseudomonadati</taxon>
        <taxon>Pseudomonadota</taxon>
        <taxon>Gammaproteobacteria</taxon>
        <taxon>Pseudomonadales</taxon>
        <taxon>Pseudomonadaceae</taxon>
        <taxon>Pseudomonas</taxon>
    </lineage>
</organism>
<name>A0A6S5U042_PSEPU</name>
<feature type="compositionally biased region" description="Polar residues" evidence="1">
    <location>
        <begin position="95"/>
        <end position="105"/>
    </location>
</feature>
<sequence length="105" mass="11584">MPTPQLYIIDYRLHGQPRSFIIRLERMDNAEAWHWASCDAGVGIIPKFGREKIRKVSRPMAERYGLSDVSWRLSGSGPAFVPRSGPGDGQGQPEVGSTQEDAATA</sequence>
<dbReference type="AlphaFoldDB" id="A0A6S5U042"/>
<evidence type="ECO:0000313" key="2">
    <source>
        <dbReference type="EMBL" id="BBT40079.1"/>
    </source>
</evidence>
<dbReference type="InterPro" id="IPR046685">
    <property type="entry name" value="DUF6555"/>
</dbReference>
<accession>A0A6S5U042</accession>
<reference evidence="2 3" key="1">
    <citation type="submission" date="2019-12" db="EMBL/GenBank/DDBJ databases">
        <title>complete genome sequences of Pseudomonas putida str. WP8-W18-CRE-01 isolated from wastewater treatment plant effluent.</title>
        <authorList>
            <person name="Sekizuka T."/>
            <person name="Itokawa K."/>
            <person name="Yatsu K."/>
            <person name="Inamine Y."/>
            <person name="Kuroda M."/>
        </authorList>
    </citation>
    <scope>NUCLEOTIDE SEQUENCE [LARGE SCALE GENOMIC DNA]</scope>
    <source>
        <strain evidence="2 3">WP8-W18-CRE-01</strain>
    </source>
</reference>
<dbReference type="Pfam" id="PF20192">
    <property type="entry name" value="DUF6555"/>
    <property type="match status" value="1"/>
</dbReference>